<keyword evidence="1" id="KW-0812">Transmembrane</keyword>
<keyword evidence="3" id="KW-1185">Reference proteome</keyword>
<dbReference type="EMBL" id="RCYZ01000006">
    <property type="protein sequence ID" value="TPG64463.1"/>
    <property type="molecule type" value="Genomic_DNA"/>
</dbReference>
<feature type="transmembrane region" description="Helical" evidence="1">
    <location>
        <begin position="86"/>
        <end position="108"/>
    </location>
</feature>
<comment type="caution">
    <text evidence="2">The sequence shown here is derived from an EMBL/GenBank/DDBJ whole genome shotgun (WGS) entry which is preliminary data.</text>
</comment>
<name>A0A502GU34_9BACT</name>
<reference evidence="2 3" key="1">
    <citation type="journal article" date="2019" name="Environ. Microbiol.">
        <title>Species interactions and distinct microbial communities in high Arctic permafrost affected cryosols are associated with the CH4 and CO2 gas fluxes.</title>
        <authorList>
            <person name="Altshuler I."/>
            <person name="Hamel J."/>
            <person name="Turney S."/>
            <person name="Magnuson E."/>
            <person name="Levesque R."/>
            <person name="Greer C."/>
            <person name="Whyte L.G."/>
        </authorList>
    </citation>
    <scope>NUCLEOTIDE SEQUENCE [LARGE SCALE GENOMIC DNA]</scope>
    <source>
        <strain evidence="2 3">S9.2P</strain>
    </source>
</reference>
<evidence type="ECO:0000256" key="1">
    <source>
        <dbReference type="SAM" id="Phobius"/>
    </source>
</evidence>
<sequence>MVGLALYGLYAAFGAAAVHPLAPSLFAGLAALTFIGLSLTARAVRANPDNFLAAYFGSVALRLVAGMAAVLTYLYTGGAHAGRATYTFLGAFFVLYFLFAGFEIWAILTNLRPFSKKQVPEQ</sequence>
<keyword evidence="1" id="KW-1133">Transmembrane helix</keyword>
<protein>
    <submittedName>
        <fullName evidence="2">Uncharacterized protein</fullName>
    </submittedName>
</protein>
<feature type="transmembrane region" description="Helical" evidence="1">
    <location>
        <begin position="24"/>
        <end position="44"/>
    </location>
</feature>
<evidence type="ECO:0000313" key="3">
    <source>
        <dbReference type="Proteomes" id="UP000317646"/>
    </source>
</evidence>
<dbReference type="Proteomes" id="UP000317646">
    <property type="component" value="Unassembled WGS sequence"/>
</dbReference>
<gene>
    <name evidence="2" type="ORF">EAH73_14905</name>
</gene>
<proteinExistence type="predicted"/>
<accession>A0A502GU34</accession>
<dbReference type="AlphaFoldDB" id="A0A502GU34"/>
<feature type="transmembrane region" description="Helical" evidence="1">
    <location>
        <begin position="51"/>
        <end position="74"/>
    </location>
</feature>
<keyword evidence="1" id="KW-0472">Membrane</keyword>
<evidence type="ECO:0000313" key="2">
    <source>
        <dbReference type="EMBL" id="TPG64463.1"/>
    </source>
</evidence>
<organism evidence="2 3">
    <name type="scientific">Hymenobacter nivis</name>
    <dbReference type="NCBI Taxonomy" id="1850093"/>
    <lineage>
        <taxon>Bacteria</taxon>
        <taxon>Pseudomonadati</taxon>
        <taxon>Bacteroidota</taxon>
        <taxon>Cytophagia</taxon>
        <taxon>Cytophagales</taxon>
        <taxon>Hymenobacteraceae</taxon>
        <taxon>Hymenobacter</taxon>
    </lineage>
</organism>